<dbReference type="SUPFAM" id="SSF53335">
    <property type="entry name" value="S-adenosyl-L-methionine-dependent methyltransferases"/>
    <property type="match status" value="1"/>
</dbReference>
<dbReference type="RefSeq" id="WP_197009608.1">
    <property type="nucleotide sequence ID" value="NZ_BAABES010000025.1"/>
</dbReference>
<proteinExistence type="predicted"/>
<sequence>MNVPERVRWAVEVLDPGPADRVLEIGCGPGVAAALVCARLATGRLLAIDRSAVAVRRTTERNAAHLAAGRLEVRRCSLDALEGVPPGSLDAAFSIDVNVFWTRRPVAELDRLAAALRPGGALHVLYGASGPTAGERVTGPVAGALRERGFGEVTVLTGPRGLGVSARRPAGLT</sequence>
<dbReference type="CDD" id="cd02440">
    <property type="entry name" value="AdoMet_MTases"/>
    <property type="match status" value="1"/>
</dbReference>
<evidence type="ECO:0000313" key="3">
    <source>
        <dbReference type="Proteomes" id="UP000614047"/>
    </source>
</evidence>
<name>A0A931DGU4_9ACTN</name>
<dbReference type="Gene3D" id="3.40.50.150">
    <property type="entry name" value="Vaccinia Virus protein VP39"/>
    <property type="match status" value="1"/>
</dbReference>
<dbReference type="InterPro" id="IPR029063">
    <property type="entry name" value="SAM-dependent_MTases_sf"/>
</dbReference>
<dbReference type="AlphaFoldDB" id="A0A931DGU4"/>
<feature type="domain" description="Methyltransferase" evidence="1">
    <location>
        <begin position="22"/>
        <end position="120"/>
    </location>
</feature>
<keyword evidence="3" id="KW-1185">Reference proteome</keyword>
<dbReference type="Proteomes" id="UP000614047">
    <property type="component" value="Unassembled WGS sequence"/>
</dbReference>
<reference evidence="2" key="1">
    <citation type="submission" date="2020-11" db="EMBL/GenBank/DDBJ databases">
        <title>Sequencing the genomes of 1000 actinobacteria strains.</title>
        <authorList>
            <person name="Klenk H.-P."/>
        </authorList>
    </citation>
    <scope>NUCLEOTIDE SEQUENCE</scope>
    <source>
        <strain evidence="2">DSM 43175</strain>
    </source>
</reference>
<comment type="caution">
    <text evidence="2">The sequence shown here is derived from an EMBL/GenBank/DDBJ whole genome shotgun (WGS) entry which is preliminary data.</text>
</comment>
<dbReference type="EMBL" id="JADOUA010000001">
    <property type="protein sequence ID" value="MBG6086640.1"/>
    <property type="molecule type" value="Genomic_DNA"/>
</dbReference>
<accession>A0A931DGU4</accession>
<evidence type="ECO:0000259" key="1">
    <source>
        <dbReference type="Pfam" id="PF13649"/>
    </source>
</evidence>
<protein>
    <submittedName>
        <fullName evidence="2">Protein-L-isoaspartate O-methyltransferase</fullName>
    </submittedName>
</protein>
<evidence type="ECO:0000313" key="2">
    <source>
        <dbReference type="EMBL" id="MBG6086640.1"/>
    </source>
</evidence>
<organism evidence="2 3">
    <name type="scientific">Actinomadura viridis</name>
    <dbReference type="NCBI Taxonomy" id="58110"/>
    <lineage>
        <taxon>Bacteria</taxon>
        <taxon>Bacillati</taxon>
        <taxon>Actinomycetota</taxon>
        <taxon>Actinomycetes</taxon>
        <taxon>Streptosporangiales</taxon>
        <taxon>Thermomonosporaceae</taxon>
        <taxon>Actinomadura</taxon>
    </lineage>
</organism>
<gene>
    <name evidence="2" type="ORF">IW256_000753</name>
</gene>
<dbReference type="Pfam" id="PF13649">
    <property type="entry name" value="Methyltransf_25"/>
    <property type="match status" value="1"/>
</dbReference>
<dbReference type="InterPro" id="IPR041698">
    <property type="entry name" value="Methyltransf_25"/>
</dbReference>